<keyword evidence="2" id="KW-1185">Reference proteome</keyword>
<dbReference type="Pfam" id="PF06413">
    <property type="entry name" value="Neugrin"/>
    <property type="match status" value="1"/>
</dbReference>
<dbReference type="AlphaFoldDB" id="A0A8J1TWP0"/>
<reference evidence="1" key="1">
    <citation type="submission" date="2022-03" db="EMBL/GenBank/DDBJ databases">
        <authorList>
            <person name="Martin C."/>
        </authorList>
    </citation>
    <scope>NUCLEOTIDE SEQUENCE</scope>
</reference>
<organism evidence="1 2">
    <name type="scientific">Owenia fusiformis</name>
    <name type="common">Polychaete worm</name>
    <dbReference type="NCBI Taxonomy" id="6347"/>
    <lineage>
        <taxon>Eukaryota</taxon>
        <taxon>Metazoa</taxon>
        <taxon>Spiralia</taxon>
        <taxon>Lophotrochozoa</taxon>
        <taxon>Annelida</taxon>
        <taxon>Polychaeta</taxon>
        <taxon>Sedentaria</taxon>
        <taxon>Canalipalpata</taxon>
        <taxon>Sabellida</taxon>
        <taxon>Oweniida</taxon>
        <taxon>Oweniidae</taxon>
        <taxon>Owenia</taxon>
    </lineage>
</organism>
<dbReference type="PANTHER" id="PTHR13475">
    <property type="entry name" value="NEUGRIN"/>
    <property type="match status" value="1"/>
</dbReference>
<sequence>MLKLLFTSRYCARQFTYSTCQQWSACLYGSPTRSYNGTPTDEGELDQLEHMLTKEDKRETRKEYKRLNEADQAIRKRKTIERKHFRKPPEISLLTYAAKEQIRFLFNEYPNEWTIDRLAASFPVSREGVIKIIKSKSVRKSEEQILQHDLRVKENWKTLKDGRSDMGGPITVKYQELISSGKMNLLQYCMGNSSLPKPLQNSVTKVTALEARKQRPPGVFESIIKDYCKEKDAKKQSDKIQSIMSSQLLDNDEELKSVLKSLIPPNSKVQITSGVSNKMIEAKYENIVDQIERDTSLSTNKHDIKQSNIVITQSFDNMLDDTGMSKKEKKVKKYHRGLLSSQRNLMSLEQMQLQGTGKIGSDKSKEEIQNLQRENKILGPQKMSKFAPDNLSEQVRNSVQIDQSPSGTKTPYMYSSQDGYQYPYGMESTDEEFIEIPENKQEPGKLYKKGDKYYDHTGELLYRVPEY</sequence>
<dbReference type="PANTHER" id="PTHR13475:SF3">
    <property type="entry name" value="NEUGRIN"/>
    <property type="match status" value="1"/>
</dbReference>
<dbReference type="InterPro" id="IPR010487">
    <property type="entry name" value="NGRN/Rrg9"/>
</dbReference>
<evidence type="ECO:0000313" key="1">
    <source>
        <dbReference type="EMBL" id="CAH1796954.1"/>
    </source>
</evidence>
<accession>A0A8J1TWP0</accession>
<dbReference type="EMBL" id="CAIIXF020000010">
    <property type="protein sequence ID" value="CAH1796954.1"/>
    <property type="molecule type" value="Genomic_DNA"/>
</dbReference>
<dbReference type="OrthoDB" id="6415470at2759"/>
<dbReference type="GO" id="GO:0005634">
    <property type="term" value="C:nucleus"/>
    <property type="evidence" value="ECO:0007669"/>
    <property type="project" value="TreeGrafter"/>
</dbReference>
<gene>
    <name evidence="1" type="ORF">OFUS_LOCUS21309</name>
</gene>
<name>A0A8J1TWP0_OWEFU</name>
<dbReference type="Proteomes" id="UP000749559">
    <property type="component" value="Unassembled WGS sequence"/>
</dbReference>
<protein>
    <submittedName>
        <fullName evidence="1">Uncharacterized protein</fullName>
    </submittedName>
</protein>
<comment type="caution">
    <text evidence="1">The sequence shown here is derived from an EMBL/GenBank/DDBJ whole genome shotgun (WGS) entry which is preliminary data.</text>
</comment>
<evidence type="ECO:0000313" key="2">
    <source>
        <dbReference type="Proteomes" id="UP000749559"/>
    </source>
</evidence>
<proteinExistence type="predicted"/>